<dbReference type="KEGG" id="emc:129344848"/>
<dbReference type="SUPFAM" id="SSF57586">
    <property type="entry name" value="TNF receptor-like"/>
    <property type="match status" value="2"/>
</dbReference>
<keyword evidence="6" id="KW-0675">Receptor</keyword>
<dbReference type="SMART" id="SM00208">
    <property type="entry name" value="TNFR"/>
    <property type="match status" value="3"/>
</dbReference>
<dbReference type="CTD" id="943"/>
<keyword evidence="3" id="KW-0812">Transmembrane</keyword>
<gene>
    <name evidence="6" type="primary">TNFRSF8</name>
</gene>
<feature type="disulfide bond" evidence="1">
    <location>
        <begin position="53"/>
        <end position="68"/>
    </location>
</feature>
<keyword evidence="1" id="KW-1015">Disulfide bond</keyword>
<dbReference type="PANTHER" id="PTHR47497:SF1">
    <property type="entry name" value="TUMOR NECROSIS FACTOR RECEPTOR SUPERFAMILY MEMBER 8"/>
    <property type="match status" value="1"/>
</dbReference>
<dbReference type="GeneID" id="129344848"/>
<dbReference type="AlphaFoldDB" id="A0AA97KJC2"/>
<dbReference type="PROSITE" id="PS00652">
    <property type="entry name" value="TNFR_NGFR_1"/>
    <property type="match status" value="2"/>
</dbReference>
<evidence type="ECO:0000313" key="5">
    <source>
        <dbReference type="Proteomes" id="UP001190640"/>
    </source>
</evidence>
<feature type="region of interest" description="Disordered" evidence="2">
    <location>
        <begin position="286"/>
        <end position="308"/>
    </location>
</feature>
<feature type="domain" description="TNFR-Cys" evidence="4">
    <location>
        <begin position="52"/>
        <end position="94"/>
    </location>
</feature>
<evidence type="ECO:0000259" key="4">
    <source>
        <dbReference type="PROSITE" id="PS50050"/>
    </source>
</evidence>
<dbReference type="Proteomes" id="UP001190640">
    <property type="component" value="Chromosome 17"/>
</dbReference>
<proteinExistence type="predicted"/>
<dbReference type="RefSeq" id="XP_054857728.1">
    <property type="nucleotide sequence ID" value="XM_055001753.1"/>
</dbReference>
<feature type="compositionally biased region" description="Basic and acidic residues" evidence="2">
    <location>
        <begin position="162"/>
        <end position="174"/>
    </location>
</feature>
<name>A0AA97KJC2_EUBMA</name>
<dbReference type="PROSITE" id="PS50050">
    <property type="entry name" value="TNFR_NGFR_2"/>
    <property type="match status" value="2"/>
</dbReference>
<feature type="repeat" description="TNFR-Cys" evidence="1">
    <location>
        <begin position="95"/>
        <end position="137"/>
    </location>
</feature>
<protein>
    <submittedName>
        <fullName evidence="6">Tumor necrosis factor receptor superfamily member 8</fullName>
    </submittedName>
</protein>
<comment type="caution">
    <text evidence="1">Lacks conserved residue(s) required for the propagation of feature annotation.</text>
</comment>
<keyword evidence="3" id="KW-1133">Transmembrane helix</keyword>
<dbReference type="InterPro" id="IPR052862">
    <property type="entry name" value="TNFR_superfamily_member_8"/>
</dbReference>
<feature type="domain" description="TNFR-Cys" evidence="4">
    <location>
        <begin position="95"/>
        <end position="137"/>
    </location>
</feature>
<feature type="region of interest" description="Disordered" evidence="2">
    <location>
        <begin position="148"/>
        <end position="174"/>
    </location>
</feature>
<keyword evidence="5" id="KW-1185">Reference proteome</keyword>
<feature type="repeat" description="TNFR-Cys" evidence="1">
    <location>
        <begin position="52"/>
        <end position="94"/>
    </location>
</feature>
<keyword evidence="3" id="KW-0472">Membrane</keyword>
<dbReference type="Gene3D" id="2.10.50.10">
    <property type="entry name" value="Tumor Necrosis Factor Receptor, subunit A, domain 2"/>
    <property type="match status" value="2"/>
</dbReference>
<organism evidence="5 6">
    <name type="scientific">Eublepharis macularius</name>
    <name type="common">Leopard gecko</name>
    <name type="synonym">Cyrtodactylus macularius</name>
    <dbReference type="NCBI Taxonomy" id="481883"/>
    <lineage>
        <taxon>Eukaryota</taxon>
        <taxon>Metazoa</taxon>
        <taxon>Chordata</taxon>
        <taxon>Craniata</taxon>
        <taxon>Vertebrata</taxon>
        <taxon>Euteleostomi</taxon>
        <taxon>Lepidosauria</taxon>
        <taxon>Squamata</taxon>
        <taxon>Bifurcata</taxon>
        <taxon>Gekkota</taxon>
        <taxon>Eublepharidae</taxon>
        <taxon>Eublepharinae</taxon>
        <taxon>Eublepharis</taxon>
    </lineage>
</organism>
<evidence type="ECO:0000256" key="3">
    <source>
        <dbReference type="SAM" id="Phobius"/>
    </source>
</evidence>
<feature type="transmembrane region" description="Helical" evidence="3">
    <location>
        <begin position="220"/>
        <end position="241"/>
    </location>
</feature>
<dbReference type="PANTHER" id="PTHR47497">
    <property type="entry name" value="TUMOR NECROSIS FACTOR RECEPTOR SUPERFAMILY MEMBER 8"/>
    <property type="match status" value="1"/>
</dbReference>
<evidence type="ECO:0000256" key="2">
    <source>
        <dbReference type="SAM" id="MobiDB-lite"/>
    </source>
</evidence>
<sequence>MTLGEAVLPQSCKDAEDRFYSKETQRCCYRCPTGFTPKTKCPTDRQSDCEKQCGPDQFLNYEELTPRCQDCLTCNSERNLVQKAPCTHNSSRVCMCKHGLYCQTSIPNTCARCSPLTTCKPGFGVKIRGTSEEDTVCEKCPPRTFSEADSSTETCQPRRVNTRPEKLAEKQENSARDQLGLVSSNILDTVTTQPMNKSNNTGIPDIMTQQKILIKEEKDFTLLAVALLFTLLLCAGLVMLWKKRVCKKWTVPHKVTMSNQAKISATGEMSPTEGSQEEMEMILPESLANASSSGSLSETEETSSLDSEGAELLQVDGGVLVEPAVRSHTSNCIEKIYIMRADTVIVGSVSEVPNGKACPARGEEGTCGAQEEAEETEVVMHYPEQETAFSPKSDITTPVEEEWEFPRSVLANEKPLEIREESLGGAS</sequence>
<dbReference type="Pfam" id="PF00020">
    <property type="entry name" value="TNFR_c6"/>
    <property type="match status" value="1"/>
</dbReference>
<dbReference type="InterPro" id="IPR001368">
    <property type="entry name" value="TNFR/NGFR_Cys_rich_reg"/>
</dbReference>
<feature type="disulfide bond" evidence="1">
    <location>
        <begin position="119"/>
        <end position="137"/>
    </location>
</feature>
<evidence type="ECO:0000256" key="1">
    <source>
        <dbReference type="PROSITE-ProRule" id="PRU00206"/>
    </source>
</evidence>
<feature type="compositionally biased region" description="Low complexity" evidence="2">
    <location>
        <begin position="286"/>
        <end position="297"/>
    </location>
</feature>
<evidence type="ECO:0000313" key="6">
    <source>
        <dbReference type="RefSeq" id="XP_054857728.1"/>
    </source>
</evidence>
<reference evidence="6" key="1">
    <citation type="submission" date="2025-08" db="UniProtKB">
        <authorList>
            <consortium name="RefSeq"/>
        </authorList>
    </citation>
    <scope>IDENTIFICATION</scope>
    <source>
        <tissue evidence="6">Blood</tissue>
    </source>
</reference>
<accession>A0AA97KJC2</accession>